<accession>A0A383AKV3</accession>
<organism evidence="3">
    <name type="scientific">marine metagenome</name>
    <dbReference type="NCBI Taxonomy" id="408172"/>
    <lineage>
        <taxon>unclassified sequences</taxon>
        <taxon>metagenomes</taxon>
        <taxon>ecological metagenomes</taxon>
    </lineage>
</organism>
<feature type="transmembrane region" description="Helical" evidence="1">
    <location>
        <begin position="14"/>
        <end position="32"/>
    </location>
</feature>
<dbReference type="InterPro" id="IPR036681">
    <property type="entry name" value="PgpA-like_sf"/>
</dbReference>
<dbReference type="InterPro" id="IPR026037">
    <property type="entry name" value="PgpA"/>
</dbReference>
<keyword evidence="1" id="KW-1133">Transmembrane helix</keyword>
<gene>
    <name evidence="3" type="ORF">METZ01_LOCUS460679</name>
</gene>
<dbReference type="InterPro" id="IPR007686">
    <property type="entry name" value="YutG/PgpA"/>
</dbReference>
<feature type="domain" description="YutG/PgpA" evidence="2">
    <location>
        <begin position="14"/>
        <end position="67"/>
    </location>
</feature>
<keyword evidence="1" id="KW-0472">Membrane</keyword>
<dbReference type="SUPFAM" id="SSF101307">
    <property type="entry name" value="YutG-like"/>
    <property type="match status" value="1"/>
</dbReference>
<evidence type="ECO:0000259" key="2">
    <source>
        <dbReference type="Pfam" id="PF04608"/>
    </source>
</evidence>
<name>A0A383AKV3_9ZZZZ</name>
<dbReference type="AlphaFoldDB" id="A0A383AKV3"/>
<sequence length="83" mass="9360">FCFIGLQRILHSDIGWLMVLLGFIFFRVFDVLKPFGIKKLQDYPGGVGVVIDDIAAALATCILLYILALTTYYGGWLEKYLVI</sequence>
<protein>
    <recommendedName>
        <fullName evidence="2">YutG/PgpA domain-containing protein</fullName>
    </recommendedName>
</protein>
<feature type="non-terminal residue" evidence="3">
    <location>
        <position position="1"/>
    </location>
</feature>
<dbReference type="GO" id="GO:0008962">
    <property type="term" value="F:phosphatidylglycerophosphatase activity"/>
    <property type="evidence" value="ECO:0007669"/>
    <property type="project" value="InterPro"/>
</dbReference>
<dbReference type="Pfam" id="PF04608">
    <property type="entry name" value="PgpA"/>
    <property type="match status" value="1"/>
</dbReference>
<evidence type="ECO:0000313" key="3">
    <source>
        <dbReference type="EMBL" id="SVE07825.1"/>
    </source>
</evidence>
<keyword evidence="1" id="KW-0812">Transmembrane</keyword>
<dbReference type="GO" id="GO:0006629">
    <property type="term" value="P:lipid metabolic process"/>
    <property type="evidence" value="ECO:0007669"/>
    <property type="project" value="InterPro"/>
</dbReference>
<reference evidence="3" key="1">
    <citation type="submission" date="2018-05" db="EMBL/GenBank/DDBJ databases">
        <authorList>
            <person name="Lanie J.A."/>
            <person name="Ng W.-L."/>
            <person name="Kazmierczak K.M."/>
            <person name="Andrzejewski T.M."/>
            <person name="Davidsen T.M."/>
            <person name="Wayne K.J."/>
            <person name="Tettelin H."/>
            <person name="Glass J.I."/>
            <person name="Rusch D."/>
            <person name="Podicherti R."/>
            <person name="Tsui H.-C.T."/>
            <person name="Winkler M.E."/>
        </authorList>
    </citation>
    <scope>NUCLEOTIDE SEQUENCE</scope>
</reference>
<dbReference type="EMBL" id="UINC01192601">
    <property type="protein sequence ID" value="SVE07825.1"/>
    <property type="molecule type" value="Genomic_DNA"/>
</dbReference>
<proteinExistence type="predicted"/>
<dbReference type="PANTHER" id="PTHR36305:SF1">
    <property type="entry name" value="PHOSPHATIDYLGLYCEROPHOSPHATASE A"/>
    <property type="match status" value="1"/>
</dbReference>
<dbReference type="PANTHER" id="PTHR36305">
    <property type="entry name" value="PHOSPHATIDYLGLYCEROPHOSPHATASE A"/>
    <property type="match status" value="1"/>
</dbReference>
<feature type="transmembrane region" description="Helical" evidence="1">
    <location>
        <begin position="53"/>
        <end position="73"/>
    </location>
</feature>
<evidence type="ECO:0000256" key="1">
    <source>
        <dbReference type="SAM" id="Phobius"/>
    </source>
</evidence>